<evidence type="ECO:0000256" key="2">
    <source>
        <dbReference type="SAM" id="SignalP"/>
    </source>
</evidence>
<keyword evidence="5" id="KW-1185">Reference proteome</keyword>
<accession>A0A7W7CFT1</accession>
<dbReference type="AlphaFoldDB" id="A0A7W7CFT1"/>
<dbReference type="PANTHER" id="PTHR43798">
    <property type="entry name" value="MONOACYLGLYCEROL LIPASE"/>
    <property type="match status" value="1"/>
</dbReference>
<dbReference type="PROSITE" id="PS51257">
    <property type="entry name" value="PROKAR_LIPOPROTEIN"/>
    <property type="match status" value="1"/>
</dbReference>
<reference evidence="4 5" key="1">
    <citation type="submission" date="2020-08" db="EMBL/GenBank/DDBJ databases">
        <title>Sequencing the genomes of 1000 actinobacteria strains.</title>
        <authorList>
            <person name="Klenk H.-P."/>
        </authorList>
    </citation>
    <scope>NUCLEOTIDE SEQUENCE [LARGE SCALE GENOMIC DNA]</scope>
    <source>
        <strain evidence="4 5">DSM 44230</strain>
    </source>
</reference>
<feature type="domain" description="AB hydrolase-1" evidence="3">
    <location>
        <begin position="72"/>
        <end position="329"/>
    </location>
</feature>
<dbReference type="Proteomes" id="UP000533598">
    <property type="component" value="Unassembled WGS sequence"/>
</dbReference>
<name>A0A7W7CFT1_9PSEU</name>
<dbReference type="Gene3D" id="3.40.50.1820">
    <property type="entry name" value="alpha/beta hydrolase"/>
    <property type="match status" value="1"/>
</dbReference>
<evidence type="ECO:0000313" key="4">
    <source>
        <dbReference type="EMBL" id="MBB4680440.1"/>
    </source>
</evidence>
<comment type="caution">
    <text evidence="4">The sequence shown here is derived from an EMBL/GenBank/DDBJ whole genome shotgun (WGS) entry which is preliminary data.</text>
</comment>
<dbReference type="InterPro" id="IPR029058">
    <property type="entry name" value="AB_hydrolase_fold"/>
</dbReference>
<dbReference type="GO" id="GO:0016020">
    <property type="term" value="C:membrane"/>
    <property type="evidence" value="ECO:0007669"/>
    <property type="project" value="TreeGrafter"/>
</dbReference>
<dbReference type="EMBL" id="JACHMH010000001">
    <property type="protein sequence ID" value="MBB4680440.1"/>
    <property type="molecule type" value="Genomic_DNA"/>
</dbReference>
<dbReference type="GO" id="GO:0016787">
    <property type="term" value="F:hydrolase activity"/>
    <property type="evidence" value="ECO:0007669"/>
    <property type="project" value="UniProtKB-KW"/>
</dbReference>
<feature type="signal peptide" evidence="2">
    <location>
        <begin position="1"/>
        <end position="27"/>
    </location>
</feature>
<keyword evidence="1" id="KW-0378">Hydrolase</keyword>
<protein>
    <submittedName>
        <fullName evidence="4">Pimeloyl-ACP methyl ester carboxylesterase</fullName>
    </submittedName>
</protein>
<sequence length="344" mass="35735">MRGVVRTTVTALLAVACAAGAGIPATAAQPGGRPRPVACQEITIETEPPGLGRTSLRGELCRPAGVVATVQLLLGGLTYDRHYWTTSPDGSGPSYQRSANNAGLATLALDRLGTGNSDRPAADKVGFDAQVVAVEQVVAKVLAGVRGQRYQRIVLVGHSFGAGIALAVATRRPEVTGVVLSGYAHAAGPKLAEFGKTLVAAKDDPVTGPANPPEGYLTTRAGSRSEFFFNPGNAVPSVIARDEADKSTTTTGEQTSLGSAYDIRLAAAVKTPVLIALGQQDQLFCGGQWLRCSSADEVREYESRLFTGGARLSTVLLPDSGHALNLHRNSADFYAGAQAWIAAL</sequence>
<feature type="chain" id="PRO_5031484338" evidence="2">
    <location>
        <begin position="28"/>
        <end position="344"/>
    </location>
</feature>
<keyword evidence="2" id="KW-0732">Signal</keyword>
<dbReference type="InterPro" id="IPR000073">
    <property type="entry name" value="AB_hydrolase_1"/>
</dbReference>
<evidence type="ECO:0000313" key="5">
    <source>
        <dbReference type="Proteomes" id="UP000533598"/>
    </source>
</evidence>
<evidence type="ECO:0000259" key="3">
    <source>
        <dbReference type="Pfam" id="PF12697"/>
    </source>
</evidence>
<gene>
    <name evidence="4" type="ORF">HNR67_006558</name>
</gene>
<organism evidence="4 5">
    <name type="scientific">Crossiella cryophila</name>
    <dbReference type="NCBI Taxonomy" id="43355"/>
    <lineage>
        <taxon>Bacteria</taxon>
        <taxon>Bacillati</taxon>
        <taxon>Actinomycetota</taxon>
        <taxon>Actinomycetes</taxon>
        <taxon>Pseudonocardiales</taxon>
        <taxon>Pseudonocardiaceae</taxon>
        <taxon>Crossiella</taxon>
    </lineage>
</organism>
<proteinExistence type="predicted"/>
<dbReference type="SUPFAM" id="SSF53474">
    <property type="entry name" value="alpha/beta-Hydrolases"/>
    <property type="match status" value="1"/>
</dbReference>
<dbReference type="InterPro" id="IPR050266">
    <property type="entry name" value="AB_hydrolase_sf"/>
</dbReference>
<evidence type="ECO:0000256" key="1">
    <source>
        <dbReference type="ARBA" id="ARBA00022801"/>
    </source>
</evidence>
<dbReference type="Pfam" id="PF12697">
    <property type="entry name" value="Abhydrolase_6"/>
    <property type="match status" value="1"/>
</dbReference>
<dbReference type="RefSeq" id="WP_185006251.1">
    <property type="nucleotide sequence ID" value="NZ_BAAAUI010000005.1"/>
</dbReference>
<dbReference type="PANTHER" id="PTHR43798:SF31">
    <property type="entry name" value="AB HYDROLASE SUPERFAMILY PROTEIN YCLE"/>
    <property type="match status" value="1"/>
</dbReference>